<accession>A0A848LIM2</accession>
<proteinExistence type="predicted"/>
<name>A0A848LIM2_9BACT</name>
<evidence type="ECO:0000313" key="2">
    <source>
        <dbReference type="Proteomes" id="UP000518300"/>
    </source>
</evidence>
<sequence length="409" mass="43402">MAKQVKGAGRGGVMGGLGVCAALLVACGDDETPKQPTPPTTQPQFLIHSAVESNGTRMNYFTLVDSLDQAKQLDYANSLELPGRPRLYAAQGIGFFAIGQGEAPTITRYELQEGKLVAGGSVSFQAEGVRALGAQAVLFISPTKAYYKDDAQAQVIVWNPTEMVITKTIPLPATLVKPGYITSLSQWASREGEAYFALGWTTRTYDQVLPGTVLVRFDTATDEVTVVNDDRCRDLFKTARLGNALYFFSGVINGLGHTAYSAQNGGQQDCILRISPGQRAFDEGYVGTISTALGAGKVGTIVSVTGDGRALVQAADTSITPSAPGTTYSEWYSKGWSWWSVPLETLSGATRVPGEPGPYSGFAVSDGSSFFISQGTTNYSVSTLMEMSSGTPKAGVSFPGFVLDVARIR</sequence>
<dbReference type="PROSITE" id="PS51257">
    <property type="entry name" value="PROKAR_LIPOPROTEIN"/>
    <property type="match status" value="1"/>
</dbReference>
<comment type="caution">
    <text evidence="1">The sequence shown here is derived from an EMBL/GenBank/DDBJ whole genome shotgun (WGS) entry which is preliminary data.</text>
</comment>
<dbReference type="Proteomes" id="UP000518300">
    <property type="component" value="Unassembled WGS sequence"/>
</dbReference>
<reference evidence="1 2" key="1">
    <citation type="submission" date="2020-04" db="EMBL/GenBank/DDBJ databases">
        <title>Draft genome of Pyxidicoccus fallax type strain.</title>
        <authorList>
            <person name="Whitworth D.E."/>
        </authorList>
    </citation>
    <scope>NUCLEOTIDE SEQUENCE [LARGE SCALE GENOMIC DNA]</scope>
    <source>
        <strain evidence="1 2">DSM 14698</strain>
    </source>
</reference>
<evidence type="ECO:0000313" key="1">
    <source>
        <dbReference type="EMBL" id="NMO17575.1"/>
    </source>
</evidence>
<dbReference type="RefSeq" id="WP_169346855.1">
    <property type="nucleotide sequence ID" value="NZ_JABBJJ010000103.1"/>
</dbReference>
<dbReference type="AlphaFoldDB" id="A0A848LIM2"/>
<keyword evidence="2" id="KW-1185">Reference proteome</keyword>
<organism evidence="1 2">
    <name type="scientific">Pyxidicoccus fallax</name>
    <dbReference type="NCBI Taxonomy" id="394095"/>
    <lineage>
        <taxon>Bacteria</taxon>
        <taxon>Pseudomonadati</taxon>
        <taxon>Myxococcota</taxon>
        <taxon>Myxococcia</taxon>
        <taxon>Myxococcales</taxon>
        <taxon>Cystobacterineae</taxon>
        <taxon>Myxococcaceae</taxon>
        <taxon>Pyxidicoccus</taxon>
    </lineage>
</organism>
<dbReference type="EMBL" id="JABBJJ010000103">
    <property type="protein sequence ID" value="NMO17575.1"/>
    <property type="molecule type" value="Genomic_DNA"/>
</dbReference>
<protein>
    <submittedName>
        <fullName evidence="1">MxcI</fullName>
    </submittedName>
</protein>
<gene>
    <name evidence="1" type="ORF">HG543_22305</name>
</gene>